<reference evidence="4 5" key="1">
    <citation type="submission" date="2018-05" db="EMBL/GenBank/DDBJ databases">
        <title>Genome sequencing and assembly of the regulated plant pathogen Lachnellula willkommii and related sister species for the development of diagnostic species identification markers.</title>
        <authorList>
            <person name="Giroux E."/>
            <person name="Bilodeau G."/>
        </authorList>
    </citation>
    <scope>NUCLEOTIDE SEQUENCE [LARGE SCALE GENOMIC DNA]</scope>
    <source>
        <strain evidence="4 5">CBS 172.35</strain>
    </source>
</reference>
<dbReference type="SMART" id="SM00066">
    <property type="entry name" value="GAL4"/>
    <property type="match status" value="1"/>
</dbReference>
<dbReference type="InterPro" id="IPR001138">
    <property type="entry name" value="Zn2Cys6_DnaBD"/>
</dbReference>
<dbReference type="PANTHER" id="PTHR47784:SF9">
    <property type="entry name" value="ZN(II)2CYS6 TRANSCRIPTION FACTOR (EUROFUNG)"/>
    <property type="match status" value="1"/>
</dbReference>
<feature type="domain" description="Zn(2)-C6 fungal-type" evidence="3">
    <location>
        <begin position="28"/>
        <end position="58"/>
    </location>
</feature>
<comment type="caution">
    <text evidence="4">The sequence shown here is derived from an EMBL/GenBank/DDBJ whole genome shotgun (WGS) entry which is preliminary data.</text>
</comment>
<dbReference type="PROSITE" id="PS50048">
    <property type="entry name" value="ZN2_CY6_FUNGAL_2"/>
    <property type="match status" value="1"/>
</dbReference>
<evidence type="ECO:0000256" key="1">
    <source>
        <dbReference type="ARBA" id="ARBA00023242"/>
    </source>
</evidence>
<dbReference type="SUPFAM" id="SSF57701">
    <property type="entry name" value="Zn2/Cys6 DNA-binding domain"/>
    <property type="match status" value="1"/>
</dbReference>
<organism evidence="4 5">
    <name type="scientific">Lachnellula willkommii</name>
    <dbReference type="NCBI Taxonomy" id="215461"/>
    <lineage>
        <taxon>Eukaryota</taxon>
        <taxon>Fungi</taxon>
        <taxon>Dikarya</taxon>
        <taxon>Ascomycota</taxon>
        <taxon>Pezizomycotina</taxon>
        <taxon>Leotiomycetes</taxon>
        <taxon>Helotiales</taxon>
        <taxon>Lachnaceae</taxon>
        <taxon>Lachnellula</taxon>
    </lineage>
</organism>
<keyword evidence="5" id="KW-1185">Reference proteome</keyword>
<keyword evidence="1" id="KW-0539">Nucleus</keyword>
<evidence type="ECO:0000313" key="4">
    <source>
        <dbReference type="EMBL" id="TVY87701.1"/>
    </source>
</evidence>
<dbReference type="AlphaFoldDB" id="A0A559M3Z4"/>
<gene>
    <name evidence="4" type="primary">UPC2_8</name>
    <name evidence="4" type="ORF">LAWI1_G005812</name>
</gene>
<feature type="region of interest" description="Disordered" evidence="2">
    <location>
        <begin position="1"/>
        <end position="22"/>
    </location>
</feature>
<evidence type="ECO:0000259" key="3">
    <source>
        <dbReference type="PROSITE" id="PS50048"/>
    </source>
</evidence>
<dbReference type="GO" id="GO:0001228">
    <property type="term" value="F:DNA-binding transcription activator activity, RNA polymerase II-specific"/>
    <property type="evidence" value="ECO:0007669"/>
    <property type="project" value="TreeGrafter"/>
</dbReference>
<name>A0A559M3Z4_9HELO</name>
<dbReference type="PROSITE" id="PS00463">
    <property type="entry name" value="ZN2_CY6_FUNGAL_1"/>
    <property type="match status" value="1"/>
</dbReference>
<evidence type="ECO:0000256" key="2">
    <source>
        <dbReference type="SAM" id="MobiDB-lite"/>
    </source>
</evidence>
<dbReference type="CDD" id="cd00067">
    <property type="entry name" value="GAL4"/>
    <property type="match status" value="1"/>
</dbReference>
<sequence length="431" mass="48892">MTVHPQDIRESPDDGARKRKAHKKSRRGCRNCKLRRVKCDEVRPECKKCIDFGVTCNYDPKIPDLQMVFDKAANTNDNNARKVAKNEFLANSTLCGNGVVAIPDVLTPIISVSDGHSSFDLDNHGLGLLNRFQTRTILTLGSANTASIYQEVSVREALAHPYLMHIVLTLTSIHDRYLAPTPSFKPTIKEFHHWSEGASLLNKRLSTPWPPEDRDSLWTAAALLGAVTFSCVETATPEEAWPLKDSDNSDLEWLRMSDGKQAIWKIADPTRPESAFHDLAIELRNDTIHAASLAFSIEHIPLQFISLYELDNESTAENNPYYSPIRCLLPLLQMECNHTTIVKFLSFMSQMGKDFKRLVTQKDPRALLLVAYWFGRISHGTWWVAGRALMEGQAICLYLERYYPHEMTIHELLQFPKMDLGLSMDSVLHLE</sequence>
<dbReference type="GO" id="GO:0008270">
    <property type="term" value="F:zinc ion binding"/>
    <property type="evidence" value="ECO:0007669"/>
    <property type="project" value="InterPro"/>
</dbReference>
<dbReference type="PANTHER" id="PTHR47784">
    <property type="entry name" value="STEROL UPTAKE CONTROL PROTEIN 2"/>
    <property type="match status" value="1"/>
</dbReference>
<evidence type="ECO:0000313" key="5">
    <source>
        <dbReference type="Proteomes" id="UP000315522"/>
    </source>
</evidence>
<feature type="compositionally biased region" description="Basic and acidic residues" evidence="2">
    <location>
        <begin position="1"/>
        <end position="16"/>
    </location>
</feature>
<dbReference type="InterPro" id="IPR053157">
    <property type="entry name" value="Sterol_Uptake_Regulator"/>
</dbReference>
<dbReference type="Pfam" id="PF00172">
    <property type="entry name" value="Zn_clus"/>
    <property type="match status" value="1"/>
</dbReference>
<dbReference type="Gene3D" id="4.10.240.10">
    <property type="entry name" value="Zn(2)-C6 fungal-type DNA-binding domain"/>
    <property type="match status" value="1"/>
</dbReference>
<dbReference type="InterPro" id="IPR036864">
    <property type="entry name" value="Zn2-C6_fun-type_DNA-bd_sf"/>
</dbReference>
<proteinExistence type="predicted"/>
<protein>
    <submittedName>
        <fullName evidence="4">Sterol uptake control protein</fullName>
    </submittedName>
</protein>
<accession>A0A559M3Z4</accession>
<dbReference type="EMBL" id="QGML01002218">
    <property type="protein sequence ID" value="TVY87701.1"/>
    <property type="molecule type" value="Genomic_DNA"/>
</dbReference>
<dbReference type="Proteomes" id="UP000315522">
    <property type="component" value="Unassembled WGS sequence"/>
</dbReference>